<accession>A0A3Q0T3D1</accession>
<dbReference type="GeneTree" id="ENSGT01150000286960"/>
<dbReference type="InterPro" id="IPR036513">
    <property type="entry name" value="STAS_dom_sf"/>
</dbReference>
<protein>
    <submittedName>
        <fullName evidence="8">Solute carrier family 26 member 5</fullName>
    </submittedName>
</protein>
<feature type="transmembrane region" description="Helical" evidence="6">
    <location>
        <begin position="177"/>
        <end position="204"/>
    </location>
</feature>
<dbReference type="GO" id="GO:0008271">
    <property type="term" value="F:secondary active sulfate transmembrane transporter activity"/>
    <property type="evidence" value="ECO:0007669"/>
    <property type="project" value="InterPro"/>
</dbReference>
<dbReference type="PROSITE" id="PS01130">
    <property type="entry name" value="SLC26A"/>
    <property type="match status" value="1"/>
</dbReference>
<dbReference type="AlphaFoldDB" id="A0A3Q0T3D1"/>
<feature type="transmembrane region" description="Helical" evidence="6">
    <location>
        <begin position="289"/>
        <end position="306"/>
    </location>
</feature>
<reference evidence="8" key="1">
    <citation type="submission" date="2025-08" db="UniProtKB">
        <authorList>
            <consortium name="Ensembl"/>
        </authorList>
    </citation>
    <scope>IDENTIFICATION</scope>
</reference>
<feature type="transmembrane region" description="Helical" evidence="6">
    <location>
        <begin position="342"/>
        <end position="362"/>
    </location>
</feature>
<dbReference type="InterPro" id="IPR001902">
    <property type="entry name" value="SLC26A/SulP_fam"/>
</dbReference>
<feature type="transmembrane region" description="Helical" evidence="6">
    <location>
        <begin position="437"/>
        <end position="454"/>
    </location>
</feature>
<dbReference type="InterPro" id="IPR018045">
    <property type="entry name" value="S04_transporter_CS"/>
</dbReference>
<evidence type="ECO:0000256" key="4">
    <source>
        <dbReference type="ARBA" id="ARBA00023136"/>
    </source>
</evidence>
<keyword evidence="4 6" id="KW-0472">Membrane</keyword>
<evidence type="ECO:0000259" key="7">
    <source>
        <dbReference type="PROSITE" id="PS50801"/>
    </source>
</evidence>
<feature type="transmembrane region" description="Helical" evidence="6">
    <location>
        <begin position="374"/>
        <end position="390"/>
    </location>
</feature>
<organism evidence="8 9">
    <name type="scientific">Amphilophus citrinellus</name>
    <name type="common">Midas cichlid</name>
    <name type="synonym">Cichlasoma citrinellum</name>
    <dbReference type="NCBI Taxonomy" id="61819"/>
    <lineage>
        <taxon>Eukaryota</taxon>
        <taxon>Metazoa</taxon>
        <taxon>Chordata</taxon>
        <taxon>Craniata</taxon>
        <taxon>Vertebrata</taxon>
        <taxon>Euteleostomi</taxon>
        <taxon>Actinopterygii</taxon>
        <taxon>Neopterygii</taxon>
        <taxon>Teleostei</taxon>
        <taxon>Neoteleostei</taxon>
        <taxon>Acanthomorphata</taxon>
        <taxon>Ovalentaria</taxon>
        <taxon>Cichlomorphae</taxon>
        <taxon>Cichliformes</taxon>
        <taxon>Cichlidae</taxon>
        <taxon>New World cichlids</taxon>
        <taxon>Cichlasomatinae</taxon>
        <taxon>Heroini</taxon>
        <taxon>Amphilophus</taxon>
    </lineage>
</organism>
<dbReference type="SUPFAM" id="SSF52091">
    <property type="entry name" value="SpoIIaa-like"/>
    <property type="match status" value="1"/>
</dbReference>
<feature type="transmembrane region" description="Helical" evidence="6">
    <location>
        <begin position="258"/>
        <end position="277"/>
    </location>
</feature>
<dbReference type="Gene3D" id="3.30.750.24">
    <property type="entry name" value="STAS domain"/>
    <property type="match status" value="1"/>
</dbReference>
<dbReference type="CDD" id="cd07042">
    <property type="entry name" value="STAS_SulP_like_sulfate_transporter"/>
    <property type="match status" value="1"/>
</dbReference>
<dbReference type="Ensembl" id="ENSACIT00000032491.1">
    <property type="protein sequence ID" value="ENSACIP00000031661.1"/>
    <property type="gene ID" value="ENSACIG00000024458.1"/>
</dbReference>
<keyword evidence="2 6" id="KW-0812">Transmembrane</keyword>
<dbReference type="Pfam" id="PF00916">
    <property type="entry name" value="Sulfate_transp"/>
    <property type="match status" value="1"/>
</dbReference>
<dbReference type="OMA" id="YKDAQRV"/>
<evidence type="ECO:0000256" key="2">
    <source>
        <dbReference type="ARBA" id="ARBA00022692"/>
    </source>
</evidence>
<dbReference type="InterPro" id="IPR002645">
    <property type="entry name" value="STAS_dom"/>
</dbReference>
<feature type="transmembrane region" description="Helical" evidence="6">
    <location>
        <begin position="411"/>
        <end position="431"/>
    </location>
</feature>
<feature type="transmembrane region" description="Helical" evidence="6">
    <location>
        <begin position="95"/>
        <end position="122"/>
    </location>
</feature>
<name>A0A3Q0T3D1_AMPCI</name>
<keyword evidence="9" id="KW-1185">Reference proteome</keyword>
<evidence type="ECO:0000313" key="9">
    <source>
        <dbReference type="Proteomes" id="UP000261340"/>
    </source>
</evidence>
<evidence type="ECO:0000256" key="6">
    <source>
        <dbReference type="SAM" id="Phobius"/>
    </source>
</evidence>
<dbReference type="InterPro" id="IPR011547">
    <property type="entry name" value="SLC26A/SulP_dom"/>
</dbReference>
<evidence type="ECO:0000256" key="3">
    <source>
        <dbReference type="ARBA" id="ARBA00022989"/>
    </source>
</evidence>
<reference evidence="8" key="2">
    <citation type="submission" date="2025-09" db="UniProtKB">
        <authorList>
            <consortium name="Ensembl"/>
        </authorList>
    </citation>
    <scope>IDENTIFICATION</scope>
</reference>
<dbReference type="PANTHER" id="PTHR11814">
    <property type="entry name" value="SULFATE TRANSPORTER"/>
    <property type="match status" value="1"/>
</dbReference>
<dbReference type="Pfam" id="PF01740">
    <property type="entry name" value="STAS"/>
    <property type="match status" value="1"/>
</dbReference>
<evidence type="ECO:0000256" key="5">
    <source>
        <dbReference type="SAM" id="MobiDB-lite"/>
    </source>
</evidence>
<proteinExistence type="predicted"/>
<dbReference type="Proteomes" id="UP000261340">
    <property type="component" value="Unplaced"/>
</dbReference>
<evidence type="ECO:0000313" key="8">
    <source>
        <dbReference type="Ensembl" id="ENSACIP00000031661.1"/>
    </source>
</evidence>
<dbReference type="GO" id="GO:0016020">
    <property type="term" value="C:membrane"/>
    <property type="evidence" value="ECO:0007669"/>
    <property type="project" value="UniProtKB-SubCell"/>
</dbReference>
<feature type="transmembrane region" description="Helical" evidence="6">
    <location>
        <begin position="128"/>
        <end position="145"/>
    </location>
</feature>
<feature type="region of interest" description="Disordered" evidence="5">
    <location>
        <begin position="569"/>
        <end position="588"/>
    </location>
</feature>
<sequence>MQENHAYSQLIYRIQRPVYNETVIRTQLLNRKENTTTVCQKLAQKFQCSSKKAKAVALSFLPILTWLPSYPVKKYLFADVVSGLSTGVVQLPQGLAYALLAAVPPVYGLYSSFYPVLLYTFFGTSRHVSIGTFAVISLMIGGVAVREAPDNDFLSANASNMSEAIDVRGRDAKRIEVAVMVTTLVGIIQIVLGLLRFGFVAIYLTEPLVRGFTTAASMHVVISQLKYLLGVETQRFSGPLSAIYSVKAALSKIPSTNVPTLLLGLACLVFLYVIKVLNERFKKKLPIPIPGEIIIVIVSTGVSYGLSLSKDYNVHIVGTIPTGLLLPTAPNFFLLPKLLTDSFAIAIVGFSMDISLAKIFALKYGYSVDGNQELIALGLCNFIGSFFQTFSVTSSMSRSLVQESTGGKTQIAGLLASLLVLVVVVAIGFVFEPLPQTALAAIIMVNLIGMFKQFRDIPALWRTSKIELAIWLAAFVASVLLGLDYGLLVSIAFAILTVIYRTQSPKSSIMGHVPDTGLYCDVDEYEEAAEIEGIKIFHSNSSIYFANSDLYVNTLKEKTGINPEDLQTARKAQKKQKGKTNSNQSSPLKICLGNRQGDSNSEEAVFLEPLSTVHSIILDWTAATFIDSVGAKAIKQAIKDYATVDVRVVIACCNRNLLVELDDLQFFTKDMTTDIVFPTVHDAVLHCLYSNSHASAAPTSSTT</sequence>
<feature type="transmembrane region" description="Helical" evidence="6">
    <location>
        <begin position="466"/>
        <end position="499"/>
    </location>
</feature>
<dbReference type="NCBIfam" id="TIGR00815">
    <property type="entry name" value="sulP"/>
    <property type="match status" value="1"/>
</dbReference>
<keyword evidence="3 6" id="KW-1133">Transmembrane helix</keyword>
<dbReference type="PROSITE" id="PS50801">
    <property type="entry name" value="STAS"/>
    <property type="match status" value="1"/>
</dbReference>
<comment type="subcellular location">
    <subcellularLocation>
        <location evidence="1">Membrane</location>
        <topology evidence="1">Multi-pass membrane protein</topology>
    </subcellularLocation>
</comment>
<feature type="domain" description="STAS" evidence="7">
    <location>
        <begin position="524"/>
        <end position="687"/>
    </location>
</feature>
<evidence type="ECO:0000256" key="1">
    <source>
        <dbReference type="ARBA" id="ARBA00004141"/>
    </source>
</evidence>